<feature type="coiled-coil region" evidence="1">
    <location>
        <begin position="122"/>
        <end position="203"/>
    </location>
</feature>
<keyword evidence="4" id="KW-1185">Reference proteome</keyword>
<evidence type="ECO:0000313" key="4">
    <source>
        <dbReference type="Proteomes" id="UP000006727"/>
    </source>
</evidence>
<dbReference type="EMBL" id="ABEU02000017">
    <property type="protein sequence ID" value="PNR36135.1"/>
    <property type="molecule type" value="Genomic_DNA"/>
</dbReference>
<evidence type="ECO:0000313" key="2">
    <source>
        <dbReference type="EMBL" id="PNR36135.1"/>
    </source>
</evidence>
<gene>
    <name evidence="2" type="ORF">PHYPA_021986</name>
</gene>
<reference evidence="2 4" key="1">
    <citation type="journal article" date="2008" name="Science">
        <title>The Physcomitrella genome reveals evolutionary insights into the conquest of land by plants.</title>
        <authorList>
            <person name="Rensing S."/>
            <person name="Lang D."/>
            <person name="Zimmer A."/>
            <person name="Terry A."/>
            <person name="Salamov A."/>
            <person name="Shapiro H."/>
            <person name="Nishiyama T."/>
            <person name="Perroud P.-F."/>
            <person name="Lindquist E."/>
            <person name="Kamisugi Y."/>
            <person name="Tanahashi T."/>
            <person name="Sakakibara K."/>
            <person name="Fujita T."/>
            <person name="Oishi K."/>
            <person name="Shin-I T."/>
            <person name="Kuroki Y."/>
            <person name="Toyoda A."/>
            <person name="Suzuki Y."/>
            <person name="Hashimoto A."/>
            <person name="Yamaguchi K."/>
            <person name="Sugano A."/>
            <person name="Kohara Y."/>
            <person name="Fujiyama A."/>
            <person name="Anterola A."/>
            <person name="Aoki S."/>
            <person name="Ashton N."/>
            <person name="Barbazuk W.B."/>
            <person name="Barker E."/>
            <person name="Bennetzen J."/>
            <person name="Bezanilla M."/>
            <person name="Blankenship R."/>
            <person name="Cho S.H."/>
            <person name="Dutcher S."/>
            <person name="Estelle M."/>
            <person name="Fawcett J.A."/>
            <person name="Gundlach H."/>
            <person name="Hanada K."/>
            <person name="Heyl A."/>
            <person name="Hicks K.A."/>
            <person name="Hugh J."/>
            <person name="Lohr M."/>
            <person name="Mayer K."/>
            <person name="Melkozernov A."/>
            <person name="Murata T."/>
            <person name="Nelson D."/>
            <person name="Pils B."/>
            <person name="Prigge M."/>
            <person name="Reiss B."/>
            <person name="Renner T."/>
            <person name="Rombauts S."/>
            <person name="Rushton P."/>
            <person name="Sanderfoot A."/>
            <person name="Schween G."/>
            <person name="Shiu S.-H."/>
            <person name="Stueber K."/>
            <person name="Theodoulou F.L."/>
            <person name="Tu H."/>
            <person name="Van de Peer Y."/>
            <person name="Verrier P.J."/>
            <person name="Waters E."/>
            <person name="Wood A."/>
            <person name="Yang L."/>
            <person name="Cove D."/>
            <person name="Cuming A."/>
            <person name="Hasebe M."/>
            <person name="Lucas S."/>
            <person name="Mishler D.B."/>
            <person name="Reski R."/>
            <person name="Grigoriev I."/>
            <person name="Quatrano R.S."/>
            <person name="Boore J.L."/>
        </authorList>
    </citation>
    <scope>NUCLEOTIDE SEQUENCE [LARGE SCALE GENOMIC DNA]</scope>
    <source>
        <strain evidence="3 4">cv. Gransden 2004</strain>
    </source>
</reference>
<feature type="coiled-coil region" evidence="1">
    <location>
        <begin position="230"/>
        <end position="257"/>
    </location>
</feature>
<sequence length="258" mass="30298">MRCHSHLQKKEEEIKKLIANQRGKSLQIENLENEHRVQRRKLESRIERQSEKICALEAQLSNRITLNQQELQAQAYAFSAKLRQCEDEKGQQMVAVKMEHAAILASTEERYREELSQAQRIFNLNLKRANDAEAKMEELEAELVGLRKIKTNAEDWIKKKDEGCHSKMEGMKAVYEDQLRDLRSRFENEKNELERVKMDLAKQYSLELQNYKMHKAREIEQVSERVRTAVKSKDASIAQLKEQLAKQQEQASFLLNLS</sequence>
<dbReference type="Gramene" id="Pp3c17_12820V3.1">
    <property type="protein sequence ID" value="Pp3c17_12820V3.1"/>
    <property type="gene ID" value="Pp3c17_12820"/>
</dbReference>
<proteinExistence type="predicted"/>
<protein>
    <submittedName>
        <fullName evidence="2 3">Uncharacterized protein</fullName>
    </submittedName>
</protein>
<keyword evidence="1" id="KW-0175">Coiled coil</keyword>
<dbReference type="AlphaFoldDB" id="A0A2K1J3M7"/>
<dbReference type="PaxDb" id="3218-PP1S313_73V6.1"/>
<dbReference type="InParanoid" id="A0A2K1J3M7"/>
<accession>A0A2K1J3M7</accession>
<dbReference type="EnsemblPlants" id="Pp3c17_12820V3.1">
    <property type="protein sequence ID" value="Pp3c17_12820V3.1"/>
    <property type="gene ID" value="Pp3c17_12820"/>
</dbReference>
<organism evidence="2">
    <name type="scientific">Physcomitrium patens</name>
    <name type="common">Spreading-leaved earth moss</name>
    <name type="synonym">Physcomitrella patens</name>
    <dbReference type="NCBI Taxonomy" id="3218"/>
    <lineage>
        <taxon>Eukaryota</taxon>
        <taxon>Viridiplantae</taxon>
        <taxon>Streptophyta</taxon>
        <taxon>Embryophyta</taxon>
        <taxon>Bryophyta</taxon>
        <taxon>Bryophytina</taxon>
        <taxon>Bryopsida</taxon>
        <taxon>Funariidae</taxon>
        <taxon>Funariales</taxon>
        <taxon>Funariaceae</taxon>
        <taxon>Physcomitrium</taxon>
    </lineage>
</organism>
<evidence type="ECO:0000313" key="3">
    <source>
        <dbReference type="EnsemblPlants" id="Pp3c17_12820V3.1"/>
    </source>
</evidence>
<reference evidence="2 4" key="2">
    <citation type="journal article" date="2018" name="Plant J.">
        <title>The Physcomitrella patens chromosome-scale assembly reveals moss genome structure and evolution.</title>
        <authorList>
            <person name="Lang D."/>
            <person name="Ullrich K.K."/>
            <person name="Murat F."/>
            <person name="Fuchs J."/>
            <person name="Jenkins J."/>
            <person name="Haas F.B."/>
            <person name="Piednoel M."/>
            <person name="Gundlach H."/>
            <person name="Van Bel M."/>
            <person name="Meyberg R."/>
            <person name="Vives C."/>
            <person name="Morata J."/>
            <person name="Symeonidi A."/>
            <person name="Hiss M."/>
            <person name="Muchero W."/>
            <person name="Kamisugi Y."/>
            <person name="Saleh O."/>
            <person name="Blanc G."/>
            <person name="Decker E.L."/>
            <person name="van Gessel N."/>
            <person name="Grimwood J."/>
            <person name="Hayes R.D."/>
            <person name="Graham S.W."/>
            <person name="Gunter L.E."/>
            <person name="McDaniel S.F."/>
            <person name="Hoernstein S.N.W."/>
            <person name="Larsson A."/>
            <person name="Li F.W."/>
            <person name="Perroud P.F."/>
            <person name="Phillips J."/>
            <person name="Ranjan P."/>
            <person name="Rokshar D.S."/>
            <person name="Rothfels C.J."/>
            <person name="Schneider L."/>
            <person name="Shu S."/>
            <person name="Stevenson D.W."/>
            <person name="Thummler F."/>
            <person name="Tillich M."/>
            <person name="Villarreal Aguilar J.C."/>
            <person name="Widiez T."/>
            <person name="Wong G.K."/>
            <person name="Wymore A."/>
            <person name="Zhang Y."/>
            <person name="Zimmer A.D."/>
            <person name="Quatrano R.S."/>
            <person name="Mayer K.F.X."/>
            <person name="Goodstein D."/>
            <person name="Casacuberta J.M."/>
            <person name="Vandepoele K."/>
            <person name="Reski R."/>
            <person name="Cuming A.C."/>
            <person name="Tuskan G.A."/>
            <person name="Maumus F."/>
            <person name="Salse J."/>
            <person name="Schmutz J."/>
            <person name="Rensing S.A."/>
        </authorList>
    </citation>
    <scope>NUCLEOTIDE SEQUENCE [LARGE SCALE GENOMIC DNA]</scope>
    <source>
        <strain evidence="3 4">cv. Gransden 2004</strain>
    </source>
</reference>
<dbReference type="EnsemblPlants" id="Pp3c17_12820V3.2">
    <property type="protein sequence ID" value="Pp3c17_12820V3.2"/>
    <property type="gene ID" value="Pp3c17_12820"/>
</dbReference>
<evidence type="ECO:0000256" key="1">
    <source>
        <dbReference type="SAM" id="Coils"/>
    </source>
</evidence>
<dbReference type="Gramene" id="Pp3c17_12820V3.2">
    <property type="protein sequence ID" value="Pp3c17_12820V3.2"/>
    <property type="gene ID" value="Pp3c17_12820"/>
</dbReference>
<name>A0A2K1J3M7_PHYPA</name>
<feature type="coiled-coil region" evidence="1">
    <location>
        <begin position="14"/>
        <end position="52"/>
    </location>
</feature>
<dbReference type="Proteomes" id="UP000006727">
    <property type="component" value="Chromosome 17"/>
</dbReference>
<reference evidence="3" key="3">
    <citation type="submission" date="2020-12" db="UniProtKB">
        <authorList>
            <consortium name="EnsemblPlants"/>
        </authorList>
    </citation>
    <scope>IDENTIFICATION</scope>
</reference>